<accession>A0A7Z7I2I9</accession>
<comment type="caution">
    <text evidence="1">The sequence shown here is derived from an EMBL/GenBank/DDBJ whole genome shotgun (WGS) entry which is preliminary data.</text>
</comment>
<dbReference type="OrthoDB" id="9799872at2"/>
<organism evidence="1 2">
    <name type="scientific">Caballeronia arationis</name>
    <dbReference type="NCBI Taxonomy" id="1777142"/>
    <lineage>
        <taxon>Bacteria</taxon>
        <taxon>Pseudomonadati</taxon>
        <taxon>Pseudomonadota</taxon>
        <taxon>Betaproteobacteria</taxon>
        <taxon>Burkholderiales</taxon>
        <taxon>Burkholderiaceae</taxon>
        <taxon>Caballeronia</taxon>
    </lineage>
</organism>
<dbReference type="Pfam" id="PF05711">
    <property type="entry name" value="TylF"/>
    <property type="match status" value="1"/>
</dbReference>
<name>A0A7Z7I2I9_9BURK</name>
<gene>
    <name evidence="1" type="ORF">SAMN05446927_1010</name>
</gene>
<dbReference type="GO" id="GO:0008168">
    <property type="term" value="F:methyltransferase activity"/>
    <property type="evidence" value="ECO:0007669"/>
    <property type="project" value="UniProtKB-KW"/>
</dbReference>
<evidence type="ECO:0000313" key="2">
    <source>
        <dbReference type="Proteomes" id="UP000219522"/>
    </source>
</evidence>
<keyword evidence="1" id="KW-0808">Transferase</keyword>
<dbReference type="Proteomes" id="UP000219522">
    <property type="component" value="Unassembled WGS sequence"/>
</dbReference>
<dbReference type="InterPro" id="IPR029063">
    <property type="entry name" value="SAM-dependent_MTases_sf"/>
</dbReference>
<dbReference type="Gene3D" id="3.40.50.150">
    <property type="entry name" value="Vaccinia Virus protein VP39"/>
    <property type="match status" value="1"/>
</dbReference>
<sequence>MRPLFDSGFTMALLTGSGIELAGGKSMRDRIKKFLKGALPGPTFRFLRTLYRWEDLAAATSFVLTSRSPTSVKERIGIVRRMYAISDRVESPHTQVEILRFVETILSLPPKTQGVVVEAGCFKGGSTAKFSLAAHLAKRTLVVFDSFEGIPENDEPHDKNIFGGECKFSRGDWCGTFEEVTSNVRAYGRIEVCRFVKGWFDETMPHFHEPIAAIYLDVDLASSTSTCLKYLYPLLVPGGKLYSQDGHVPLVLSVFDDDGFWREQVGAKKPPISGWGETKLIALTKEA</sequence>
<keyword evidence="2" id="KW-1185">Reference proteome</keyword>
<dbReference type="SUPFAM" id="SSF53335">
    <property type="entry name" value="S-adenosyl-L-methionine-dependent methyltransferases"/>
    <property type="match status" value="1"/>
</dbReference>
<dbReference type="PANTHER" id="PTHR40036">
    <property type="entry name" value="MACROCIN O-METHYLTRANSFERASE"/>
    <property type="match status" value="1"/>
</dbReference>
<dbReference type="AlphaFoldDB" id="A0A7Z7I2I9"/>
<evidence type="ECO:0000313" key="1">
    <source>
        <dbReference type="EMBL" id="SOE55395.1"/>
    </source>
</evidence>
<dbReference type="EMBL" id="OCSU01000001">
    <property type="protein sequence ID" value="SOE55395.1"/>
    <property type="molecule type" value="Genomic_DNA"/>
</dbReference>
<keyword evidence="1" id="KW-0489">Methyltransferase</keyword>
<dbReference type="InterPro" id="IPR008884">
    <property type="entry name" value="TylF_MeTrfase"/>
</dbReference>
<dbReference type="RefSeq" id="WP_062642829.1">
    <property type="nucleotide sequence ID" value="NZ_FCOG02000162.1"/>
</dbReference>
<protein>
    <submittedName>
        <fullName evidence="1">Macrocin-O-methyltransferase (TylF)</fullName>
    </submittedName>
</protein>
<dbReference type="PANTHER" id="PTHR40036:SF1">
    <property type="entry name" value="MACROCIN O-METHYLTRANSFERASE"/>
    <property type="match status" value="1"/>
</dbReference>
<dbReference type="GO" id="GO:0032259">
    <property type="term" value="P:methylation"/>
    <property type="evidence" value="ECO:0007669"/>
    <property type="project" value="UniProtKB-KW"/>
</dbReference>
<reference evidence="1 2" key="1">
    <citation type="submission" date="2017-09" db="EMBL/GenBank/DDBJ databases">
        <authorList>
            <person name="Varghese N."/>
            <person name="Submissions S."/>
        </authorList>
    </citation>
    <scope>NUCLEOTIDE SEQUENCE [LARGE SCALE GENOMIC DNA]</scope>
    <source>
        <strain evidence="1 2">OK806</strain>
    </source>
</reference>
<proteinExistence type="predicted"/>